<gene>
    <name evidence="1" type="ORF">E2C01_063870</name>
</gene>
<protein>
    <submittedName>
        <fullName evidence="1">Uncharacterized protein</fullName>
    </submittedName>
</protein>
<sequence length="80" mass="8585">MHQTAFLVGSIGCTNRHFKEDVRTCLFAFPSLRFHSSCGMADRRRCVPFPDVFRGEGGVAEAAVAATVVVVVVVKGEEGG</sequence>
<evidence type="ECO:0000313" key="1">
    <source>
        <dbReference type="EMBL" id="MPC69640.1"/>
    </source>
</evidence>
<evidence type="ECO:0000313" key="2">
    <source>
        <dbReference type="Proteomes" id="UP000324222"/>
    </source>
</evidence>
<proteinExistence type="predicted"/>
<dbReference type="AlphaFoldDB" id="A0A5B7HBN4"/>
<dbReference type="Proteomes" id="UP000324222">
    <property type="component" value="Unassembled WGS sequence"/>
</dbReference>
<reference evidence="1 2" key="1">
    <citation type="submission" date="2019-05" db="EMBL/GenBank/DDBJ databases">
        <title>Another draft genome of Portunus trituberculatus and its Hox gene families provides insights of decapod evolution.</title>
        <authorList>
            <person name="Jeong J.-H."/>
            <person name="Song I."/>
            <person name="Kim S."/>
            <person name="Choi T."/>
            <person name="Kim D."/>
            <person name="Ryu S."/>
            <person name="Kim W."/>
        </authorList>
    </citation>
    <scope>NUCLEOTIDE SEQUENCE [LARGE SCALE GENOMIC DNA]</scope>
    <source>
        <tissue evidence="1">Muscle</tissue>
    </source>
</reference>
<name>A0A5B7HBN4_PORTR</name>
<dbReference type="EMBL" id="VSRR010029759">
    <property type="protein sequence ID" value="MPC69640.1"/>
    <property type="molecule type" value="Genomic_DNA"/>
</dbReference>
<comment type="caution">
    <text evidence="1">The sequence shown here is derived from an EMBL/GenBank/DDBJ whole genome shotgun (WGS) entry which is preliminary data.</text>
</comment>
<keyword evidence="2" id="KW-1185">Reference proteome</keyword>
<accession>A0A5B7HBN4</accession>
<organism evidence="1 2">
    <name type="scientific">Portunus trituberculatus</name>
    <name type="common">Swimming crab</name>
    <name type="synonym">Neptunus trituberculatus</name>
    <dbReference type="NCBI Taxonomy" id="210409"/>
    <lineage>
        <taxon>Eukaryota</taxon>
        <taxon>Metazoa</taxon>
        <taxon>Ecdysozoa</taxon>
        <taxon>Arthropoda</taxon>
        <taxon>Crustacea</taxon>
        <taxon>Multicrustacea</taxon>
        <taxon>Malacostraca</taxon>
        <taxon>Eumalacostraca</taxon>
        <taxon>Eucarida</taxon>
        <taxon>Decapoda</taxon>
        <taxon>Pleocyemata</taxon>
        <taxon>Brachyura</taxon>
        <taxon>Eubrachyura</taxon>
        <taxon>Portunoidea</taxon>
        <taxon>Portunidae</taxon>
        <taxon>Portuninae</taxon>
        <taxon>Portunus</taxon>
    </lineage>
</organism>